<keyword evidence="5" id="KW-0804">Transcription</keyword>
<dbReference type="Gene3D" id="3.40.190.10">
    <property type="entry name" value="Periplasmic binding protein-like II"/>
    <property type="match status" value="2"/>
</dbReference>
<dbReference type="PANTHER" id="PTHR30346">
    <property type="entry name" value="TRANSCRIPTIONAL DUAL REGULATOR HCAR-RELATED"/>
    <property type="match status" value="1"/>
</dbReference>
<dbReference type="Pfam" id="PF03466">
    <property type="entry name" value="LysR_substrate"/>
    <property type="match status" value="1"/>
</dbReference>
<keyword evidence="2" id="KW-0805">Transcription regulation</keyword>
<evidence type="ECO:0000256" key="3">
    <source>
        <dbReference type="ARBA" id="ARBA00023125"/>
    </source>
</evidence>
<proteinExistence type="inferred from homology"/>
<feature type="region of interest" description="Disordered" evidence="6">
    <location>
        <begin position="191"/>
        <end position="237"/>
    </location>
</feature>
<evidence type="ECO:0000256" key="1">
    <source>
        <dbReference type="ARBA" id="ARBA00009437"/>
    </source>
</evidence>
<keyword evidence="8" id="KW-1185">Reference proteome</keyword>
<sequence>MNPTSLTLGYVPGGTPAKWVRVWAERRPDVPLLLHTVEAADAAAAVREGVVDVALLRPWPDTEGLAVIPLYEETTVVVVPKDHVFSAVDEITSADFVGEPLLLPLDDVVAWADAPGNPIDHRPETTKDAIELVAAGLGGLIVPQSLARLYHRKDLTYRRISDAPTCPVSLAFAEGLQSELVEEFVGIVRGRRPGSSRGQSEPAPKRTAREKALAKQAARAAAGKVARKPGRAQRGRR</sequence>
<evidence type="ECO:0000313" key="7">
    <source>
        <dbReference type="EMBL" id="BBZ23800.1"/>
    </source>
</evidence>
<evidence type="ECO:0000256" key="4">
    <source>
        <dbReference type="ARBA" id="ARBA00023159"/>
    </source>
</evidence>
<dbReference type="KEGG" id="mhib:MHIB_22180"/>
<evidence type="ECO:0000256" key="6">
    <source>
        <dbReference type="SAM" id="MobiDB-lite"/>
    </source>
</evidence>
<dbReference type="GO" id="GO:0032993">
    <property type="term" value="C:protein-DNA complex"/>
    <property type="evidence" value="ECO:0007669"/>
    <property type="project" value="TreeGrafter"/>
</dbReference>
<dbReference type="GO" id="GO:0003700">
    <property type="term" value="F:DNA-binding transcription factor activity"/>
    <property type="evidence" value="ECO:0007669"/>
    <property type="project" value="TreeGrafter"/>
</dbReference>
<dbReference type="InterPro" id="IPR005119">
    <property type="entry name" value="LysR_subst-bd"/>
</dbReference>
<dbReference type="CDD" id="cd08414">
    <property type="entry name" value="PBP2_LTTR_aromatics_like"/>
    <property type="match status" value="1"/>
</dbReference>
<evidence type="ECO:0000256" key="5">
    <source>
        <dbReference type="ARBA" id="ARBA00023163"/>
    </source>
</evidence>
<evidence type="ECO:0000313" key="8">
    <source>
        <dbReference type="Proteomes" id="UP000467260"/>
    </source>
</evidence>
<dbReference type="AlphaFoldDB" id="A0A7I7X3B7"/>
<evidence type="ECO:0000256" key="2">
    <source>
        <dbReference type="ARBA" id="ARBA00023015"/>
    </source>
</evidence>
<feature type="compositionally biased region" description="Basic and acidic residues" evidence="6">
    <location>
        <begin position="203"/>
        <end position="213"/>
    </location>
</feature>
<dbReference type="EMBL" id="AP022609">
    <property type="protein sequence ID" value="BBZ23800.1"/>
    <property type="molecule type" value="Genomic_DNA"/>
</dbReference>
<dbReference type="OrthoDB" id="3388207at2"/>
<accession>A0A7I7X3B7</accession>
<dbReference type="PANTHER" id="PTHR30346:SF0">
    <property type="entry name" value="HCA OPERON TRANSCRIPTIONAL ACTIVATOR HCAR"/>
    <property type="match status" value="1"/>
</dbReference>
<dbReference type="RefSeq" id="WP_085137514.1">
    <property type="nucleotide sequence ID" value="NZ_AP022609.1"/>
</dbReference>
<protein>
    <submittedName>
        <fullName evidence="7">Putative transcriptional regulator, LysR family protein</fullName>
    </submittedName>
</protein>
<name>A0A7I7X3B7_9MYCO</name>
<reference evidence="7 8" key="1">
    <citation type="journal article" date="2019" name="Emerg. Microbes Infect.">
        <title>Comprehensive subspecies identification of 175 nontuberculous mycobacteria species based on 7547 genomic profiles.</title>
        <authorList>
            <person name="Matsumoto Y."/>
            <person name="Kinjo T."/>
            <person name="Motooka D."/>
            <person name="Nabeya D."/>
            <person name="Jung N."/>
            <person name="Uechi K."/>
            <person name="Horii T."/>
            <person name="Iida T."/>
            <person name="Fujita J."/>
            <person name="Nakamura S."/>
        </authorList>
    </citation>
    <scope>NUCLEOTIDE SEQUENCE [LARGE SCALE GENOMIC DNA]</scope>
    <source>
        <strain evidence="7 8">JCM 13571</strain>
    </source>
</reference>
<dbReference type="SUPFAM" id="SSF53850">
    <property type="entry name" value="Periplasmic binding protein-like II"/>
    <property type="match status" value="1"/>
</dbReference>
<feature type="compositionally biased region" description="Low complexity" evidence="6">
    <location>
        <begin position="214"/>
        <end position="224"/>
    </location>
</feature>
<feature type="compositionally biased region" description="Basic residues" evidence="6">
    <location>
        <begin position="225"/>
        <end position="237"/>
    </location>
</feature>
<gene>
    <name evidence="7" type="ORF">MHIB_22180</name>
</gene>
<dbReference type="Proteomes" id="UP000467260">
    <property type="component" value="Chromosome"/>
</dbReference>
<organism evidence="7 8">
    <name type="scientific">Mycolicibacter hiberniae</name>
    <dbReference type="NCBI Taxonomy" id="29314"/>
    <lineage>
        <taxon>Bacteria</taxon>
        <taxon>Bacillati</taxon>
        <taxon>Actinomycetota</taxon>
        <taxon>Actinomycetes</taxon>
        <taxon>Mycobacteriales</taxon>
        <taxon>Mycobacteriaceae</taxon>
        <taxon>Mycolicibacter</taxon>
    </lineage>
</organism>
<keyword evidence="4" id="KW-0010">Activator</keyword>
<comment type="similarity">
    <text evidence="1">Belongs to the LysR transcriptional regulatory family.</text>
</comment>
<keyword evidence="3" id="KW-0238">DNA-binding</keyword>
<dbReference type="GO" id="GO:0003677">
    <property type="term" value="F:DNA binding"/>
    <property type="evidence" value="ECO:0007669"/>
    <property type="project" value="UniProtKB-KW"/>
</dbReference>